<feature type="domain" description="Teneurin TTR-like" evidence="4">
    <location>
        <begin position="1"/>
        <end position="41"/>
    </location>
</feature>
<protein>
    <recommendedName>
        <fullName evidence="4">Teneurin TTR-like domain-containing protein</fullName>
    </recommendedName>
</protein>
<feature type="non-terminal residue" evidence="5">
    <location>
        <position position="1"/>
    </location>
</feature>
<keyword evidence="6" id="KW-1185">Reference proteome</keyword>
<proteinExistence type="predicted"/>
<dbReference type="Pfam" id="PF25020">
    <property type="entry name" value="TTR_TEN1-4"/>
    <property type="match status" value="1"/>
</dbReference>
<keyword evidence="1" id="KW-0245">EGF-like domain</keyword>
<dbReference type="Proteomes" id="UP001529510">
    <property type="component" value="Unassembled WGS sequence"/>
</dbReference>
<evidence type="ECO:0000313" key="5">
    <source>
        <dbReference type="EMBL" id="KAL0175740.1"/>
    </source>
</evidence>
<keyword evidence="2" id="KW-0677">Repeat</keyword>
<dbReference type="InterPro" id="IPR056820">
    <property type="entry name" value="TEN_TTR-like"/>
</dbReference>
<evidence type="ECO:0000259" key="4">
    <source>
        <dbReference type="Pfam" id="PF25020"/>
    </source>
</evidence>
<sequence length="87" mass="9738">FDLIANGGASLTLRFERAPFLSQERTVWLPWNIFYAMDTLMLKTEENTIPSCDLSGFVRPDPVVVASPLSSFFSSKPGERSIIPETQ</sequence>
<dbReference type="PANTHER" id="PTHR11219">
    <property type="entry name" value="TENEURIN AND N-ACETYLGLUCOSAMINE-1-PHOSPHODIESTER ALPHA-N-ACETYLGLUCOSAMINIDASE"/>
    <property type="match status" value="1"/>
</dbReference>
<feature type="non-terminal residue" evidence="5">
    <location>
        <position position="87"/>
    </location>
</feature>
<organism evidence="5 6">
    <name type="scientific">Cirrhinus mrigala</name>
    <name type="common">Mrigala</name>
    <dbReference type="NCBI Taxonomy" id="683832"/>
    <lineage>
        <taxon>Eukaryota</taxon>
        <taxon>Metazoa</taxon>
        <taxon>Chordata</taxon>
        <taxon>Craniata</taxon>
        <taxon>Vertebrata</taxon>
        <taxon>Euteleostomi</taxon>
        <taxon>Actinopterygii</taxon>
        <taxon>Neopterygii</taxon>
        <taxon>Teleostei</taxon>
        <taxon>Ostariophysi</taxon>
        <taxon>Cypriniformes</taxon>
        <taxon>Cyprinidae</taxon>
        <taxon>Labeoninae</taxon>
        <taxon>Labeonini</taxon>
        <taxon>Cirrhinus</taxon>
    </lineage>
</organism>
<dbReference type="EMBL" id="JAMKFB020000014">
    <property type="protein sequence ID" value="KAL0175740.1"/>
    <property type="molecule type" value="Genomic_DNA"/>
</dbReference>
<gene>
    <name evidence="5" type="ORF">M9458_028070</name>
</gene>
<evidence type="ECO:0000256" key="3">
    <source>
        <dbReference type="ARBA" id="ARBA00023157"/>
    </source>
</evidence>
<name>A0ABD0PNY3_CIRMR</name>
<evidence type="ECO:0000313" key="6">
    <source>
        <dbReference type="Proteomes" id="UP001529510"/>
    </source>
</evidence>
<evidence type="ECO:0000256" key="2">
    <source>
        <dbReference type="ARBA" id="ARBA00022737"/>
    </source>
</evidence>
<reference evidence="5 6" key="1">
    <citation type="submission" date="2024-05" db="EMBL/GenBank/DDBJ databases">
        <title>Genome sequencing and assembly of Indian major carp, Cirrhinus mrigala (Hamilton, 1822).</title>
        <authorList>
            <person name="Mohindra V."/>
            <person name="Chowdhury L.M."/>
            <person name="Lal K."/>
            <person name="Jena J.K."/>
        </authorList>
    </citation>
    <scope>NUCLEOTIDE SEQUENCE [LARGE SCALE GENOMIC DNA]</scope>
    <source>
        <strain evidence="5">CM1030</strain>
        <tissue evidence="5">Blood</tissue>
    </source>
</reference>
<dbReference type="AlphaFoldDB" id="A0ABD0PNY3"/>
<accession>A0ABD0PNY3</accession>
<dbReference type="InterPro" id="IPR051216">
    <property type="entry name" value="Teneurin"/>
</dbReference>
<evidence type="ECO:0000256" key="1">
    <source>
        <dbReference type="ARBA" id="ARBA00022536"/>
    </source>
</evidence>
<dbReference type="PANTHER" id="PTHR11219:SF8">
    <property type="entry name" value="TENEURIN-2"/>
    <property type="match status" value="1"/>
</dbReference>
<keyword evidence="3" id="KW-1015">Disulfide bond</keyword>
<comment type="caution">
    <text evidence="5">The sequence shown here is derived from an EMBL/GenBank/DDBJ whole genome shotgun (WGS) entry which is preliminary data.</text>
</comment>